<sequence length="75" mass="8895">MSHSSVSRQNFTDCHARARSIEKATRNLLNRGGARRPRRTLQTHISCKTKRYRHFAAPRRVLLRCSKMRTLYLRN</sequence>
<keyword evidence="2" id="KW-1185">Reference proteome</keyword>
<accession>A0ABW9EHJ0</accession>
<reference evidence="1 2" key="1">
    <citation type="journal article" date="2024" name="Chem. Sci.">
        <title>Discovery of megapolipeptins by genome mining of a Burkholderiales bacteria collection.</title>
        <authorList>
            <person name="Paulo B.S."/>
            <person name="Recchia M.J.J."/>
            <person name="Lee S."/>
            <person name="Fergusson C.H."/>
            <person name="Romanowski S.B."/>
            <person name="Hernandez A."/>
            <person name="Krull N."/>
            <person name="Liu D.Y."/>
            <person name="Cavanagh H."/>
            <person name="Bos A."/>
            <person name="Gray C.A."/>
            <person name="Murphy B.T."/>
            <person name="Linington R.G."/>
            <person name="Eustaquio A.S."/>
        </authorList>
    </citation>
    <scope>NUCLEOTIDE SEQUENCE [LARGE SCALE GENOMIC DNA]</scope>
    <source>
        <strain evidence="1 2">RL17-350-BIC-E</strain>
    </source>
</reference>
<dbReference type="RefSeq" id="WP_408154414.1">
    <property type="nucleotide sequence ID" value="NZ_JAQQCJ010000025.1"/>
</dbReference>
<dbReference type="Proteomes" id="UP001629392">
    <property type="component" value="Unassembled WGS sequence"/>
</dbReference>
<organism evidence="1 2">
    <name type="scientific">Paraburkholderia strydomiana</name>
    <dbReference type="NCBI Taxonomy" id="1245417"/>
    <lineage>
        <taxon>Bacteria</taxon>
        <taxon>Pseudomonadati</taxon>
        <taxon>Pseudomonadota</taxon>
        <taxon>Betaproteobacteria</taxon>
        <taxon>Burkholderiales</taxon>
        <taxon>Burkholderiaceae</taxon>
        <taxon>Paraburkholderia</taxon>
    </lineage>
</organism>
<protein>
    <submittedName>
        <fullName evidence="1">Uncharacterized protein</fullName>
    </submittedName>
</protein>
<evidence type="ECO:0000313" key="1">
    <source>
        <dbReference type="EMBL" id="MFM0718489.1"/>
    </source>
</evidence>
<gene>
    <name evidence="1" type="ORF">PQQ73_19370</name>
</gene>
<evidence type="ECO:0000313" key="2">
    <source>
        <dbReference type="Proteomes" id="UP001629392"/>
    </source>
</evidence>
<comment type="caution">
    <text evidence="1">The sequence shown here is derived from an EMBL/GenBank/DDBJ whole genome shotgun (WGS) entry which is preliminary data.</text>
</comment>
<proteinExistence type="predicted"/>
<dbReference type="EMBL" id="JAQQCL010000014">
    <property type="protein sequence ID" value="MFM0718489.1"/>
    <property type="molecule type" value="Genomic_DNA"/>
</dbReference>
<name>A0ABW9EHJ0_9BURK</name>